<protein>
    <recommendedName>
        <fullName evidence="2">D-ribose pyranase</fullName>
        <ecNumber evidence="2">5.4.99.62</ecNumber>
    </recommendedName>
</protein>
<evidence type="ECO:0000256" key="3">
    <source>
        <dbReference type="ARBA" id="ARBA00023235"/>
    </source>
</evidence>
<dbReference type="GO" id="GO:0062193">
    <property type="term" value="F:D-ribose pyranase activity"/>
    <property type="evidence" value="ECO:0007669"/>
    <property type="project" value="UniProtKB-EC"/>
</dbReference>
<gene>
    <name evidence="4" type="ORF">J2I48_18520</name>
</gene>
<dbReference type="GO" id="GO:0005996">
    <property type="term" value="P:monosaccharide metabolic process"/>
    <property type="evidence" value="ECO:0007669"/>
    <property type="project" value="InterPro"/>
</dbReference>
<dbReference type="InterPro" id="IPR023750">
    <property type="entry name" value="RbsD-like_sf"/>
</dbReference>
<dbReference type="EMBL" id="JAFMYU010000016">
    <property type="protein sequence ID" value="MBO0933010.1"/>
    <property type="molecule type" value="Genomic_DNA"/>
</dbReference>
<dbReference type="Proteomes" id="UP000664795">
    <property type="component" value="Unassembled WGS sequence"/>
</dbReference>
<dbReference type="InterPro" id="IPR007721">
    <property type="entry name" value="RbsD_FucU"/>
</dbReference>
<dbReference type="AlphaFoldDB" id="A0A939K274"/>
<evidence type="ECO:0000256" key="1">
    <source>
        <dbReference type="ARBA" id="ARBA00000223"/>
    </source>
</evidence>
<dbReference type="RefSeq" id="WP_207336977.1">
    <property type="nucleotide sequence ID" value="NZ_JAFMYU010000016.1"/>
</dbReference>
<dbReference type="GO" id="GO:0048029">
    <property type="term" value="F:monosaccharide binding"/>
    <property type="evidence" value="ECO:0007669"/>
    <property type="project" value="InterPro"/>
</dbReference>
<dbReference type="Gene3D" id="3.40.1650.10">
    <property type="entry name" value="RbsD-like domain"/>
    <property type="match status" value="1"/>
</dbReference>
<organism evidence="4 5">
    <name type="scientific">Fibrella aquatilis</name>
    <dbReference type="NCBI Taxonomy" id="2817059"/>
    <lineage>
        <taxon>Bacteria</taxon>
        <taxon>Pseudomonadati</taxon>
        <taxon>Bacteroidota</taxon>
        <taxon>Cytophagia</taxon>
        <taxon>Cytophagales</taxon>
        <taxon>Spirosomataceae</taxon>
        <taxon>Fibrella</taxon>
    </lineage>
</organism>
<evidence type="ECO:0000313" key="4">
    <source>
        <dbReference type="EMBL" id="MBO0933010.1"/>
    </source>
</evidence>
<reference evidence="4 5" key="1">
    <citation type="submission" date="2021-03" db="EMBL/GenBank/DDBJ databases">
        <title>Fibrella sp. HMF5036 genome sequencing and assembly.</title>
        <authorList>
            <person name="Kang H."/>
            <person name="Kim H."/>
            <person name="Bae S."/>
            <person name="Joh K."/>
        </authorList>
    </citation>
    <scope>NUCLEOTIDE SEQUENCE [LARGE SCALE GENOMIC DNA]</scope>
    <source>
        <strain evidence="4 5">HMF5036</strain>
    </source>
</reference>
<evidence type="ECO:0000313" key="5">
    <source>
        <dbReference type="Proteomes" id="UP000664795"/>
    </source>
</evidence>
<comment type="catalytic activity">
    <reaction evidence="1">
        <text>beta-D-ribopyranose = beta-D-ribofuranose</text>
        <dbReference type="Rhea" id="RHEA:25432"/>
        <dbReference type="ChEBI" id="CHEBI:27476"/>
        <dbReference type="ChEBI" id="CHEBI:47002"/>
        <dbReference type="EC" id="5.4.99.62"/>
    </reaction>
</comment>
<evidence type="ECO:0000256" key="2">
    <source>
        <dbReference type="ARBA" id="ARBA00012862"/>
    </source>
</evidence>
<proteinExistence type="predicted"/>
<name>A0A939K274_9BACT</name>
<sequence length="175" mass="19537">MLSNCQQQTPSNNSATRPTAWVDTFQQQLAMMGHRNWIVIADAAYPLQNAPGIQTLDTGSDQTVVLTEVLARLKASRHVTPIIYQDREFDYLPATLPGLGAYRQQRQPLLAGRVVQTMPHDSVFGRLAEASRTFGILILKTTSTIPYSTIFLQLDCAYWNAAAEKKLRNAMKATR</sequence>
<dbReference type="Pfam" id="PF05025">
    <property type="entry name" value="RbsD_FucU"/>
    <property type="match status" value="1"/>
</dbReference>
<comment type="caution">
    <text evidence="4">The sequence shown here is derived from an EMBL/GenBank/DDBJ whole genome shotgun (WGS) entry which is preliminary data.</text>
</comment>
<keyword evidence="3" id="KW-0413">Isomerase</keyword>
<keyword evidence="5" id="KW-1185">Reference proteome</keyword>
<dbReference type="SUPFAM" id="SSF102546">
    <property type="entry name" value="RbsD-like"/>
    <property type="match status" value="1"/>
</dbReference>
<accession>A0A939K274</accession>
<dbReference type="EC" id="5.4.99.62" evidence="2"/>